<comment type="subunit">
    <text evidence="3 4">Part of the 30S ribosomal subunit. Forms a bridge to the 50S subunit in the 70S ribosome, contacting the 23S rRNA.</text>
</comment>
<proteinExistence type="inferred from homology"/>
<evidence type="ECO:0000313" key="8">
    <source>
        <dbReference type="Proteomes" id="UP000501466"/>
    </source>
</evidence>
<dbReference type="FunFam" id="1.10.287.10:FF:000002">
    <property type="entry name" value="30S ribosomal protein S15"/>
    <property type="match status" value="1"/>
</dbReference>
<accession>A0A6F8PNG9</accession>
<dbReference type="GO" id="GO:0019843">
    <property type="term" value="F:rRNA binding"/>
    <property type="evidence" value="ECO:0007669"/>
    <property type="project" value="UniProtKB-UniRule"/>
</dbReference>
<dbReference type="Gene3D" id="6.10.250.3130">
    <property type="match status" value="1"/>
</dbReference>
<sequence>MLTPEDKAALVAEYATAEGDTGSPEVQVALLTHRIKYLTDHFKTHIHDNHSRTGLLRLVSRRRKLLDYLHRKNAPRYYELIKRLGLRK</sequence>
<dbReference type="InterPro" id="IPR005290">
    <property type="entry name" value="Ribosomal_uS15_bac-type"/>
</dbReference>
<dbReference type="PROSITE" id="PS00362">
    <property type="entry name" value="RIBOSOMAL_S15"/>
    <property type="match status" value="1"/>
</dbReference>
<reference evidence="8" key="1">
    <citation type="submission" date="2019-11" db="EMBL/GenBank/DDBJ databases">
        <title>Isolation and characterization of two novel species in the genus Thiomicrorhabdus.</title>
        <authorList>
            <person name="Mochizuki J."/>
            <person name="Kojima H."/>
            <person name="Fukui M."/>
        </authorList>
    </citation>
    <scope>NUCLEOTIDE SEQUENCE [LARGE SCALE GENOMIC DNA]</scope>
    <source>
        <strain evidence="8">AkT22</strain>
    </source>
</reference>
<keyword evidence="2 4" id="KW-0687">Ribonucleoprotein</keyword>
<evidence type="ECO:0000256" key="4">
    <source>
        <dbReference type="HAMAP-Rule" id="MF_01343"/>
    </source>
</evidence>
<gene>
    <name evidence="4 7" type="primary">rpsO</name>
    <name evidence="7" type="ORF">THMIRHAT_13440</name>
</gene>
<dbReference type="KEGG" id="tzo:THMIRHAT_13440"/>
<comment type="function">
    <text evidence="4">Forms an intersubunit bridge (bridge B4) with the 23S rRNA of the 50S subunit in the ribosome.</text>
</comment>
<evidence type="ECO:0000256" key="6">
    <source>
        <dbReference type="RuleBase" id="RU004524"/>
    </source>
</evidence>
<dbReference type="Pfam" id="PF00312">
    <property type="entry name" value="Ribosomal_S15"/>
    <property type="match status" value="1"/>
</dbReference>
<comment type="function">
    <text evidence="4 6">One of the primary rRNA binding proteins, it binds directly to 16S rRNA where it helps nucleate assembly of the platform of the 30S subunit by binding and bridging several RNA helices of the 16S rRNA.</text>
</comment>
<dbReference type="InterPro" id="IPR009068">
    <property type="entry name" value="uS15_NS1_RNA-bd_sf"/>
</dbReference>
<evidence type="ECO:0000256" key="1">
    <source>
        <dbReference type="ARBA" id="ARBA00022980"/>
    </source>
</evidence>
<dbReference type="PANTHER" id="PTHR23321">
    <property type="entry name" value="RIBOSOMAL PROTEIN S15, BACTERIAL AND ORGANELLAR"/>
    <property type="match status" value="1"/>
</dbReference>
<name>A0A6F8PNG9_9GAMM</name>
<keyword evidence="4 6" id="KW-0699">rRNA-binding</keyword>
<dbReference type="RefSeq" id="WP_173291384.1">
    <property type="nucleotide sequence ID" value="NZ_AP021888.1"/>
</dbReference>
<dbReference type="SMART" id="SM01387">
    <property type="entry name" value="Ribosomal_S15"/>
    <property type="match status" value="1"/>
</dbReference>
<dbReference type="HAMAP" id="MF_01343_B">
    <property type="entry name" value="Ribosomal_uS15_B"/>
    <property type="match status" value="1"/>
</dbReference>
<evidence type="ECO:0000256" key="3">
    <source>
        <dbReference type="ARBA" id="ARBA00064542"/>
    </source>
</evidence>
<dbReference type="GO" id="GO:0003735">
    <property type="term" value="F:structural constituent of ribosome"/>
    <property type="evidence" value="ECO:0007669"/>
    <property type="project" value="InterPro"/>
</dbReference>
<dbReference type="AlphaFoldDB" id="A0A6F8PNG9"/>
<dbReference type="CDD" id="cd00353">
    <property type="entry name" value="Ribosomal_S15p_S13e"/>
    <property type="match status" value="1"/>
</dbReference>
<dbReference type="SUPFAM" id="SSF47060">
    <property type="entry name" value="S15/NS1 RNA-binding domain"/>
    <property type="match status" value="1"/>
</dbReference>
<organism evidence="7 8">
    <name type="scientific">Thiosulfativibrio zosterae</name>
    <dbReference type="NCBI Taxonomy" id="2675053"/>
    <lineage>
        <taxon>Bacteria</taxon>
        <taxon>Pseudomonadati</taxon>
        <taxon>Pseudomonadota</taxon>
        <taxon>Gammaproteobacteria</taxon>
        <taxon>Thiotrichales</taxon>
        <taxon>Piscirickettsiaceae</taxon>
        <taxon>Thiosulfativibrio</taxon>
    </lineage>
</organism>
<comment type="similarity">
    <text evidence="4 5">Belongs to the universal ribosomal protein uS15 family.</text>
</comment>
<dbReference type="Proteomes" id="UP000501466">
    <property type="component" value="Chromosome"/>
</dbReference>
<evidence type="ECO:0000256" key="5">
    <source>
        <dbReference type="RuleBase" id="RU003919"/>
    </source>
</evidence>
<dbReference type="InterPro" id="IPR000589">
    <property type="entry name" value="Ribosomal_uS15"/>
</dbReference>
<dbReference type="PANTHER" id="PTHR23321:SF26">
    <property type="entry name" value="SMALL RIBOSOMAL SUBUNIT PROTEIN US15M"/>
    <property type="match status" value="1"/>
</dbReference>
<keyword evidence="8" id="KW-1185">Reference proteome</keyword>
<evidence type="ECO:0000313" key="7">
    <source>
        <dbReference type="EMBL" id="BBP43598.1"/>
    </source>
</evidence>
<keyword evidence="4 6" id="KW-0694">RNA-binding</keyword>
<dbReference type="Gene3D" id="1.10.287.10">
    <property type="entry name" value="S15/NS1, RNA-binding"/>
    <property type="match status" value="1"/>
</dbReference>
<dbReference type="NCBIfam" id="TIGR00952">
    <property type="entry name" value="S15_bact"/>
    <property type="match status" value="1"/>
</dbReference>
<dbReference type="GO" id="GO:0022627">
    <property type="term" value="C:cytosolic small ribosomal subunit"/>
    <property type="evidence" value="ECO:0007669"/>
    <property type="project" value="TreeGrafter"/>
</dbReference>
<dbReference type="EMBL" id="AP021888">
    <property type="protein sequence ID" value="BBP43598.1"/>
    <property type="molecule type" value="Genomic_DNA"/>
</dbReference>
<keyword evidence="1 4" id="KW-0689">Ribosomal protein</keyword>
<protein>
    <recommendedName>
        <fullName evidence="4">Small ribosomal subunit protein uS15</fullName>
    </recommendedName>
</protein>
<evidence type="ECO:0000256" key="2">
    <source>
        <dbReference type="ARBA" id="ARBA00023274"/>
    </source>
</evidence>
<dbReference type="GO" id="GO:0006412">
    <property type="term" value="P:translation"/>
    <property type="evidence" value="ECO:0007669"/>
    <property type="project" value="UniProtKB-UniRule"/>
</dbReference>